<proteinExistence type="predicted"/>
<dbReference type="AlphaFoldDB" id="A0A2N5UXA7"/>
<dbReference type="Proteomes" id="UP000235392">
    <property type="component" value="Unassembled WGS sequence"/>
</dbReference>
<accession>A0A2N5UXA7</accession>
<organism evidence="1 2">
    <name type="scientific">Puccinia coronata f. sp. avenae</name>
    <dbReference type="NCBI Taxonomy" id="200324"/>
    <lineage>
        <taxon>Eukaryota</taxon>
        <taxon>Fungi</taxon>
        <taxon>Dikarya</taxon>
        <taxon>Basidiomycota</taxon>
        <taxon>Pucciniomycotina</taxon>
        <taxon>Pucciniomycetes</taxon>
        <taxon>Pucciniales</taxon>
        <taxon>Pucciniaceae</taxon>
        <taxon>Puccinia</taxon>
    </lineage>
</organism>
<comment type="caution">
    <text evidence="1">The sequence shown here is derived from an EMBL/GenBank/DDBJ whole genome shotgun (WGS) entry which is preliminary data.</text>
</comment>
<dbReference type="EMBL" id="PGCI01000079">
    <property type="protein sequence ID" value="PLW42401.1"/>
    <property type="molecule type" value="Genomic_DNA"/>
</dbReference>
<evidence type="ECO:0000313" key="2">
    <source>
        <dbReference type="Proteomes" id="UP000235392"/>
    </source>
</evidence>
<sequence>MQFLYSVIRGSLENHLDRAEVVVKTPAGDLETDPDPQVEDDEEHLLEGLIV</sequence>
<protein>
    <submittedName>
        <fullName evidence="1">Uncharacterized protein</fullName>
    </submittedName>
</protein>
<evidence type="ECO:0000313" key="1">
    <source>
        <dbReference type="EMBL" id="PLW42401.1"/>
    </source>
</evidence>
<name>A0A2N5UXA7_9BASI</name>
<reference evidence="1 2" key="1">
    <citation type="submission" date="2017-11" db="EMBL/GenBank/DDBJ databases">
        <title>De novo assembly and phasing of dikaryotic genomes from two isolates of Puccinia coronata f. sp. avenae, the causal agent of oat crown rust.</title>
        <authorList>
            <person name="Miller M.E."/>
            <person name="Zhang Y."/>
            <person name="Omidvar V."/>
            <person name="Sperschneider J."/>
            <person name="Schwessinger B."/>
            <person name="Raley C."/>
            <person name="Palmer J.M."/>
            <person name="Garnica D."/>
            <person name="Upadhyaya N."/>
            <person name="Rathjen J."/>
            <person name="Taylor J.M."/>
            <person name="Park R.F."/>
            <person name="Dodds P.N."/>
            <person name="Hirsch C.D."/>
            <person name="Kianian S.F."/>
            <person name="Figueroa M."/>
        </authorList>
    </citation>
    <scope>NUCLEOTIDE SEQUENCE [LARGE SCALE GENOMIC DNA]</scope>
    <source>
        <strain evidence="1">12SD80</strain>
    </source>
</reference>
<gene>
    <name evidence="1" type="ORF">PCASD_06362</name>
</gene>